<evidence type="ECO:0000313" key="4">
    <source>
        <dbReference type="Proteomes" id="UP000813427"/>
    </source>
</evidence>
<keyword evidence="4" id="KW-1185">Reference proteome</keyword>
<feature type="signal peptide" evidence="1">
    <location>
        <begin position="1"/>
        <end position="18"/>
    </location>
</feature>
<dbReference type="SUPFAM" id="SSF63829">
    <property type="entry name" value="Calcium-dependent phosphotriesterase"/>
    <property type="match status" value="1"/>
</dbReference>
<accession>A0A8K0W6E3</accession>
<keyword evidence="1" id="KW-0732">Signal</keyword>
<name>A0A8K0W6E3_9HYPO</name>
<reference evidence="3" key="1">
    <citation type="journal article" date="2021" name="Nat. Commun.">
        <title>Genetic determinants of endophytism in the Arabidopsis root mycobiome.</title>
        <authorList>
            <person name="Mesny F."/>
            <person name="Miyauchi S."/>
            <person name="Thiergart T."/>
            <person name="Pickel B."/>
            <person name="Atanasova L."/>
            <person name="Karlsson M."/>
            <person name="Huettel B."/>
            <person name="Barry K.W."/>
            <person name="Haridas S."/>
            <person name="Chen C."/>
            <person name="Bauer D."/>
            <person name="Andreopoulos W."/>
            <person name="Pangilinan J."/>
            <person name="LaButti K."/>
            <person name="Riley R."/>
            <person name="Lipzen A."/>
            <person name="Clum A."/>
            <person name="Drula E."/>
            <person name="Henrissat B."/>
            <person name="Kohler A."/>
            <person name="Grigoriev I.V."/>
            <person name="Martin F.M."/>
            <person name="Hacquard S."/>
        </authorList>
    </citation>
    <scope>NUCLEOTIDE SEQUENCE</scope>
    <source>
        <strain evidence="3">MPI-SDFR-AT-0068</strain>
    </source>
</reference>
<dbReference type="AlphaFoldDB" id="A0A8K0W6E3"/>
<evidence type="ECO:0000256" key="1">
    <source>
        <dbReference type="SAM" id="SignalP"/>
    </source>
</evidence>
<feature type="chain" id="PRO_5035469861" description="DUF6923 domain-containing protein" evidence="1">
    <location>
        <begin position="19"/>
        <end position="338"/>
    </location>
</feature>
<dbReference type="PANTHER" id="PTHR42060">
    <property type="entry name" value="NHL REPEAT-CONTAINING PROTEIN-RELATED"/>
    <property type="match status" value="1"/>
</dbReference>
<comment type="caution">
    <text evidence="3">The sequence shown here is derived from an EMBL/GenBank/DDBJ whole genome shotgun (WGS) entry which is preliminary data.</text>
</comment>
<feature type="domain" description="DUF6923" evidence="2">
    <location>
        <begin position="207"/>
        <end position="309"/>
    </location>
</feature>
<dbReference type="InterPro" id="IPR052998">
    <property type="entry name" value="Hetero-Diels-Alderase-like"/>
</dbReference>
<evidence type="ECO:0000259" key="2">
    <source>
        <dbReference type="Pfam" id="PF21959"/>
    </source>
</evidence>
<protein>
    <recommendedName>
        <fullName evidence="2">DUF6923 domain-containing protein</fullName>
    </recommendedName>
</protein>
<dbReference type="OrthoDB" id="5233393at2759"/>
<dbReference type="Pfam" id="PF21959">
    <property type="entry name" value="DUF6923"/>
    <property type="match status" value="1"/>
</dbReference>
<gene>
    <name evidence="3" type="ORF">BKA59DRAFT_407353</name>
</gene>
<dbReference type="InterPro" id="IPR011042">
    <property type="entry name" value="6-blade_b-propeller_TolB-like"/>
</dbReference>
<dbReference type="InterPro" id="IPR054215">
    <property type="entry name" value="DUF6923"/>
</dbReference>
<dbReference type="Proteomes" id="UP000813427">
    <property type="component" value="Unassembled WGS sequence"/>
</dbReference>
<organism evidence="3 4">
    <name type="scientific">Fusarium tricinctum</name>
    <dbReference type="NCBI Taxonomy" id="61284"/>
    <lineage>
        <taxon>Eukaryota</taxon>
        <taxon>Fungi</taxon>
        <taxon>Dikarya</taxon>
        <taxon>Ascomycota</taxon>
        <taxon>Pezizomycotina</taxon>
        <taxon>Sordariomycetes</taxon>
        <taxon>Hypocreomycetidae</taxon>
        <taxon>Hypocreales</taxon>
        <taxon>Nectriaceae</taxon>
        <taxon>Fusarium</taxon>
        <taxon>Fusarium tricinctum species complex</taxon>
    </lineage>
</organism>
<dbReference type="PANTHER" id="PTHR42060:SF1">
    <property type="entry name" value="NHL REPEAT-CONTAINING PROTEIN"/>
    <property type="match status" value="1"/>
</dbReference>
<sequence>MLFNSVLAFASFPALALSHSLSAKTLGQLPLGTWLESVVVRSNGDILTTQMWPTATIYTIPNPLTCDTGIEKLVIIPSIHGILGIDQVPLGPGKPETFVVVGSNSTDVGKLTVGTFGAWKVEFNHKRHQAKVKVTKISNMTPNSSFLNGVIAIPGVSDAVLVSDSILGVVGRLDLSTGIFDTSAFAFPEMTPIPGGSFGINGIKIHDGSLYWTNSNAATIYRVAITSKGFLVKGAKPQVVSNLSKSVSFLDDFAFSSDGYIYATSNFDNSVVRIDTKTGKWKTVVGGIHDMTVAGSTAVAFGNGKLGQKKMFVSTSGALAMPVDGSKTEGAKVVAVDL</sequence>
<proteinExistence type="predicted"/>
<dbReference type="EMBL" id="JAGPXF010000008">
    <property type="protein sequence ID" value="KAH7233131.1"/>
    <property type="molecule type" value="Genomic_DNA"/>
</dbReference>
<dbReference type="Gene3D" id="2.120.10.30">
    <property type="entry name" value="TolB, C-terminal domain"/>
    <property type="match status" value="1"/>
</dbReference>
<evidence type="ECO:0000313" key="3">
    <source>
        <dbReference type="EMBL" id="KAH7233131.1"/>
    </source>
</evidence>